<dbReference type="GO" id="GO:0015627">
    <property type="term" value="C:type II protein secretion system complex"/>
    <property type="evidence" value="ECO:0007669"/>
    <property type="project" value="InterPro"/>
</dbReference>
<proteinExistence type="predicted"/>
<dbReference type="InterPro" id="IPR012902">
    <property type="entry name" value="N_methyl_site"/>
</dbReference>
<evidence type="ECO:0000256" key="8">
    <source>
        <dbReference type="ARBA" id="ARBA00023136"/>
    </source>
</evidence>
<keyword evidence="7 10" id="KW-1133">Transmembrane helix</keyword>
<dbReference type="SUPFAM" id="SSF54523">
    <property type="entry name" value="Pili subunits"/>
    <property type="match status" value="1"/>
</dbReference>
<reference evidence="11" key="1">
    <citation type="submission" date="2018-06" db="EMBL/GenBank/DDBJ databases">
        <authorList>
            <person name="Zhirakovskaya E."/>
        </authorList>
    </citation>
    <scope>NUCLEOTIDE SEQUENCE</scope>
</reference>
<dbReference type="InterPro" id="IPR049875">
    <property type="entry name" value="TypeII_GspH"/>
</dbReference>
<keyword evidence="8 10" id="KW-0472">Membrane</keyword>
<dbReference type="InterPro" id="IPR045584">
    <property type="entry name" value="Pilin-like"/>
</dbReference>
<dbReference type="PROSITE" id="PS00409">
    <property type="entry name" value="PROKAR_NTER_METHYL"/>
    <property type="match status" value="1"/>
</dbReference>
<dbReference type="Pfam" id="PF07963">
    <property type="entry name" value="N_methyl"/>
    <property type="match status" value="1"/>
</dbReference>
<evidence type="ECO:0000256" key="9">
    <source>
        <dbReference type="ARBA" id="ARBA00030775"/>
    </source>
</evidence>
<comment type="subcellular location">
    <subcellularLocation>
        <location evidence="1">Cell inner membrane</location>
        <topology evidence="1">Single-pass membrane protein</topology>
    </subcellularLocation>
</comment>
<dbReference type="EMBL" id="UOFY01000069">
    <property type="protein sequence ID" value="VAX11515.1"/>
    <property type="molecule type" value="Genomic_DNA"/>
</dbReference>
<evidence type="ECO:0000256" key="1">
    <source>
        <dbReference type="ARBA" id="ARBA00004377"/>
    </source>
</evidence>
<keyword evidence="5" id="KW-0997">Cell inner membrane</keyword>
<dbReference type="NCBIfam" id="TIGR01708">
    <property type="entry name" value="typeII_sec_gspH"/>
    <property type="match status" value="1"/>
</dbReference>
<name>A0A3B1BYP7_9ZZZZ</name>
<evidence type="ECO:0000256" key="6">
    <source>
        <dbReference type="ARBA" id="ARBA00022692"/>
    </source>
</evidence>
<protein>
    <recommendedName>
        <fullName evidence="2">Type II secretion system protein H</fullName>
    </recommendedName>
    <alternativeName>
        <fullName evidence="9">General secretion pathway protein H</fullName>
    </alternativeName>
</protein>
<dbReference type="Gene3D" id="3.55.40.10">
    <property type="entry name" value="minor pseudopilin epsh domain"/>
    <property type="match status" value="1"/>
</dbReference>
<feature type="transmembrane region" description="Helical" evidence="10">
    <location>
        <begin position="21"/>
        <end position="40"/>
    </location>
</feature>
<keyword evidence="3" id="KW-1003">Cell membrane</keyword>
<evidence type="ECO:0000256" key="5">
    <source>
        <dbReference type="ARBA" id="ARBA00022519"/>
    </source>
</evidence>
<organism evidence="11">
    <name type="scientific">hydrothermal vent metagenome</name>
    <dbReference type="NCBI Taxonomy" id="652676"/>
    <lineage>
        <taxon>unclassified sequences</taxon>
        <taxon>metagenomes</taxon>
        <taxon>ecological metagenomes</taxon>
    </lineage>
</organism>
<dbReference type="InterPro" id="IPR002416">
    <property type="entry name" value="T2SS_protein-GspH"/>
</dbReference>
<evidence type="ECO:0000256" key="4">
    <source>
        <dbReference type="ARBA" id="ARBA00022481"/>
    </source>
</evidence>
<evidence type="ECO:0000256" key="7">
    <source>
        <dbReference type="ARBA" id="ARBA00022989"/>
    </source>
</evidence>
<keyword evidence="6 10" id="KW-0812">Transmembrane</keyword>
<keyword evidence="4" id="KW-0488">Methylation</keyword>
<evidence type="ECO:0000256" key="10">
    <source>
        <dbReference type="SAM" id="Phobius"/>
    </source>
</evidence>
<evidence type="ECO:0000256" key="3">
    <source>
        <dbReference type="ARBA" id="ARBA00022475"/>
    </source>
</evidence>
<dbReference type="PRINTS" id="PR00885">
    <property type="entry name" value="BCTERIALGSPH"/>
</dbReference>
<dbReference type="GO" id="GO:0015628">
    <property type="term" value="P:protein secretion by the type II secretion system"/>
    <property type="evidence" value="ECO:0007669"/>
    <property type="project" value="InterPro"/>
</dbReference>
<evidence type="ECO:0000256" key="2">
    <source>
        <dbReference type="ARBA" id="ARBA00021549"/>
    </source>
</evidence>
<sequence>MKRRQSDSAFSLQQGFTLIEILVVMILLGIVMTIAVISIGNSQSEQLEEDMRRLLQIARLTHEEAIINQQTLAIKFSKHGYSIQRFEAQGRVWIPVTEPAFFLPKELDESYEIKLFQDGLSVSLEENDSEKEDSGKVLMYSSGEMTPFELTISLPDSEIEYRLTADLMGKLEIEDLQAYGSTLEEDEQ</sequence>
<accession>A0A3B1BYP7</accession>
<dbReference type="AlphaFoldDB" id="A0A3B1BYP7"/>
<gene>
    <name evidence="11" type="ORF">MNBD_GAMMA25-1016</name>
</gene>
<dbReference type="NCBIfam" id="TIGR02532">
    <property type="entry name" value="IV_pilin_GFxxxE"/>
    <property type="match status" value="1"/>
</dbReference>
<evidence type="ECO:0000313" key="11">
    <source>
        <dbReference type="EMBL" id="VAX11515.1"/>
    </source>
</evidence>
<dbReference type="GO" id="GO:0005886">
    <property type="term" value="C:plasma membrane"/>
    <property type="evidence" value="ECO:0007669"/>
    <property type="project" value="UniProtKB-SubCell"/>
</dbReference>